<sequence>MDDNTITDGEMAADQSKTKPKTRSAATRKDTTKSKASPRKQTAKSADSGLADYASSMATTAARTVRRQAESVAGPVRRNPGRAVSAVGAIGILGFFLGVLVGRMTAEDTRRRWY</sequence>
<organism evidence="3 4">
    <name type="scientific">Phyllobacterium pellucidum</name>
    <dbReference type="NCBI Taxonomy" id="2740464"/>
    <lineage>
        <taxon>Bacteria</taxon>
        <taxon>Pseudomonadati</taxon>
        <taxon>Pseudomonadota</taxon>
        <taxon>Alphaproteobacteria</taxon>
        <taxon>Hyphomicrobiales</taxon>
        <taxon>Phyllobacteriaceae</taxon>
        <taxon>Phyllobacterium</taxon>
    </lineage>
</organism>
<keyword evidence="2" id="KW-1133">Transmembrane helix</keyword>
<feature type="region of interest" description="Disordered" evidence="1">
    <location>
        <begin position="1"/>
        <end position="52"/>
    </location>
</feature>
<proteinExistence type="predicted"/>
<evidence type="ECO:0008006" key="5">
    <source>
        <dbReference type="Google" id="ProtNLM"/>
    </source>
</evidence>
<dbReference type="Proteomes" id="UP000550508">
    <property type="component" value="Unassembled WGS sequence"/>
</dbReference>
<evidence type="ECO:0000256" key="1">
    <source>
        <dbReference type="SAM" id="MobiDB-lite"/>
    </source>
</evidence>
<evidence type="ECO:0000256" key="2">
    <source>
        <dbReference type="SAM" id="Phobius"/>
    </source>
</evidence>
<protein>
    <recommendedName>
        <fullName evidence="5">DUF883 domain-containing protein</fullName>
    </recommendedName>
</protein>
<feature type="region of interest" description="Disordered" evidence="1">
    <location>
        <begin position="60"/>
        <end position="79"/>
    </location>
</feature>
<dbReference type="AlphaFoldDB" id="A0A849VWE0"/>
<accession>A0A849VWE0</accession>
<comment type="caution">
    <text evidence="3">The sequence shown here is derived from an EMBL/GenBank/DDBJ whole genome shotgun (WGS) entry which is preliminary data.</text>
</comment>
<keyword evidence="2" id="KW-0472">Membrane</keyword>
<dbReference type="EMBL" id="JABUMX010000004">
    <property type="protein sequence ID" value="NTS32929.1"/>
    <property type="molecule type" value="Genomic_DNA"/>
</dbReference>
<dbReference type="RefSeq" id="WP_113281272.1">
    <property type="nucleotide sequence ID" value="NZ_JABUMX010000004.1"/>
</dbReference>
<evidence type="ECO:0000313" key="4">
    <source>
        <dbReference type="Proteomes" id="UP000550508"/>
    </source>
</evidence>
<keyword evidence="2" id="KW-0812">Transmembrane</keyword>
<evidence type="ECO:0000313" key="3">
    <source>
        <dbReference type="EMBL" id="NTS32929.1"/>
    </source>
</evidence>
<feature type="transmembrane region" description="Helical" evidence="2">
    <location>
        <begin position="83"/>
        <end position="102"/>
    </location>
</feature>
<name>A0A849VWE0_9HYPH</name>
<keyword evidence="4" id="KW-1185">Reference proteome</keyword>
<gene>
    <name evidence="3" type="ORF">HQ945_16845</name>
</gene>
<reference evidence="3 4" key="1">
    <citation type="submission" date="2020-05" db="EMBL/GenBank/DDBJ databases">
        <authorList>
            <person name="Kim M.K."/>
        </authorList>
    </citation>
    <scope>NUCLEOTIDE SEQUENCE [LARGE SCALE GENOMIC DNA]</scope>
    <source>
        <strain evidence="3 4">BT25</strain>
    </source>
</reference>